<evidence type="ECO:0000313" key="1">
    <source>
        <dbReference type="EMBL" id="BAJ89642.1"/>
    </source>
</evidence>
<protein>
    <submittedName>
        <fullName evidence="1">Predicted protein</fullName>
    </submittedName>
</protein>
<proteinExistence type="evidence at transcript level"/>
<dbReference type="AlphaFoldDB" id="F2D3H1"/>
<accession>F2D3H1</accession>
<sequence length="21" mass="2284">MAGELGRIVLVMVRSRKTVAP</sequence>
<dbReference type="EMBL" id="AK358429">
    <property type="protein sequence ID" value="BAJ89642.1"/>
    <property type="molecule type" value="mRNA"/>
</dbReference>
<organism evidence="1">
    <name type="scientific">Hordeum vulgare subsp. vulgare</name>
    <name type="common">Domesticated barley</name>
    <dbReference type="NCBI Taxonomy" id="112509"/>
    <lineage>
        <taxon>Eukaryota</taxon>
        <taxon>Viridiplantae</taxon>
        <taxon>Streptophyta</taxon>
        <taxon>Embryophyta</taxon>
        <taxon>Tracheophyta</taxon>
        <taxon>Spermatophyta</taxon>
        <taxon>Magnoliopsida</taxon>
        <taxon>Liliopsida</taxon>
        <taxon>Poales</taxon>
        <taxon>Poaceae</taxon>
        <taxon>BOP clade</taxon>
        <taxon>Pooideae</taxon>
        <taxon>Triticodae</taxon>
        <taxon>Triticeae</taxon>
        <taxon>Hordeinae</taxon>
        <taxon>Hordeum</taxon>
    </lineage>
</organism>
<reference evidence="1" key="1">
    <citation type="journal article" date="2011" name="Plant Physiol.">
        <title>Comprehensive sequence analysis of 24,783 barley full-length cDNAs derived from 12 clone libraries.</title>
        <authorList>
            <person name="Matsumoto T."/>
            <person name="Tanaka T."/>
            <person name="Sakai H."/>
            <person name="Amano N."/>
            <person name="Kanamori H."/>
            <person name="Kurita K."/>
            <person name="Kikuta A."/>
            <person name="Kamiya K."/>
            <person name="Yamamoto M."/>
            <person name="Ikawa H."/>
            <person name="Fujii N."/>
            <person name="Hori K."/>
            <person name="Itoh T."/>
            <person name="Sato K."/>
        </authorList>
    </citation>
    <scope>NUCLEOTIDE SEQUENCE</scope>
    <source>
        <tissue evidence="1">Leaf</tissue>
    </source>
</reference>
<name>F2D3H1_HORVV</name>